<dbReference type="InterPro" id="IPR002322">
    <property type="entry name" value="Cyt_c_III"/>
</dbReference>
<evidence type="ECO:0000256" key="4">
    <source>
        <dbReference type="ARBA" id="ARBA00022982"/>
    </source>
</evidence>
<feature type="binding site" description="axial binding residue" evidence="6">
    <location>
        <position position="82"/>
    </location>
    <ligand>
        <name>heme c</name>
        <dbReference type="ChEBI" id="CHEBI:61717"/>
        <label>1</label>
    </ligand>
    <ligandPart>
        <name>Fe</name>
        <dbReference type="ChEBI" id="CHEBI:18248"/>
    </ligandPart>
</feature>
<feature type="binding site" description="axial binding residue" evidence="6">
    <location>
        <position position="68"/>
    </location>
    <ligand>
        <name>heme c</name>
        <dbReference type="ChEBI" id="CHEBI:61717"/>
        <label>1</label>
    </ligand>
    <ligandPart>
        <name>Fe</name>
        <dbReference type="ChEBI" id="CHEBI:18248"/>
    </ligandPart>
</feature>
<organism evidence="9 10">
    <name type="scientific">Oryzomonas rubra</name>
    <dbReference type="NCBI Taxonomy" id="2509454"/>
    <lineage>
        <taxon>Bacteria</taxon>
        <taxon>Pseudomonadati</taxon>
        <taxon>Thermodesulfobacteriota</taxon>
        <taxon>Desulfuromonadia</taxon>
        <taxon>Geobacterales</taxon>
        <taxon>Geobacteraceae</taxon>
        <taxon>Oryzomonas</taxon>
    </lineage>
</organism>
<sequence>MKKTVIAILAIAAFAGTAFAADVITLKRGVTFNHKAHQEMLKDCTKCHASAAGGKIEGFGKDWAHKTCKGCHSTMAKGPTSCKECHKQ</sequence>
<keyword evidence="7" id="KW-0732">Signal</keyword>
<keyword evidence="4" id="KW-0249">Electron transport</keyword>
<dbReference type="Gene3D" id="3.90.10.10">
    <property type="entry name" value="Cytochrome C3"/>
    <property type="match status" value="1"/>
</dbReference>
<evidence type="ECO:0000256" key="1">
    <source>
        <dbReference type="ARBA" id="ARBA00022448"/>
    </source>
</evidence>
<feature type="binding site" description="axial binding residue" evidence="6">
    <location>
        <position position="34"/>
    </location>
    <ligand>
        <name>heme c</name>
        <dbReference type="ChEBI" id="CHEBI:61717"/>
        <label>1</label>
    </ligand>
    <ligandPart>
        <name>Fe</name>
        <dbReference type="ChEBI" id="CHEBI:18248"/>
    </ligandPart>
</feature>
<keyword evidence="10" id="KW-1185">Reference proteome</keyword>
<dbReference type="InterPro" id="IPR020942">
    <property type="entry name" value="Cyt_c_III_dom"/>
</dbReference>
<keyword evidence="3 6" id="KW-0479">Metal-binding</keyword>
<dbReference type="PRINTS" id="PR00609">
    <property type="entry name" value="CYTOCHROMEC3"/>
</dbReference>
<keyword evidence="5 6" id="KW-0408">Iron</keyword>
<feature type="binding site" description="axial binding residue" evidence="6">
    <location>
        <position position="44"/>
    </location>
    <ligand>
        <name>heme c</name>
        <dbReference type="ChEBI" id="CHEBI:61717"/>
        <label>1</label>
    </ligand>
    <ligandPart>
        <name>Fe</name>
        <dbReference type="ChEBI" id="CHEBI:18248"/>
    </ligandPart>
</feature>
<evidence type="ECO:0000256" key="5">
    <source>
        <dbReference type="ARBA" id="ARBA00023004"/>
    </source>
</evidence>
<dbReference type="OrthoDB" id="5421852at2"/>
<keyword evidence="2 6" id="KW-0349">Heme</keyword>
<evidence type="ECO:0000256" key="7">
    <source>
        <dbReference type="SAM" id="SignalP"/>
    </source>
</evidence>
<feature type="binding site" description="axial binding residue" evidence="6">
    <location>
        <position position="86"/>
    </location>
    <ligand>
        <name>heme c</name>
        <dbReference type="ChEBI" id="CHEBI:61717"/>
        <label>2</label>
    </ligand>
    <ligandPart>
        <name>Fe</name>
        <dbReference type="ChEBI" id="CHEBI:18248"/>
    </ligandPart>
</feature>
<reference evidence="9 10" key="1">
    <citation type="submission" date="2019-04" db="EMBL/GenBank/DDBJ databases">
        <title>Geobacter ruber sp. nov., ferric-reducing bacteria isolated from paddy soil.</title>
        <authorList>
            <person name="Xu Z."/>
            <person name="Masuda Y."/>
            <person name="Itoh H."/>
            <person name="Senoo K."/>
        </authorList>
    </citation>
    <scope>NUCLEOTIDE SEQUENCE [LARGE SCALE GENOMIC DNA]</scope>
    <source>
        <strain evidence="9 10">Red88</strain>
    </source>
</reference>
<feature type="binding site" description="covalent" evidence="6">
    <location>
        <position position="85"/>
    </location>
    <ligand>
        <name>heme c</name>
        <dbReference type="ChEBI" id="CHEBI:61717"/>
        <label>2</label>
    </ligand>
</feature>
<feature type="binding site" description="axial binding residue" evidence="6">
    <location>
        <position position="71"/>
    </location>
    <ligand>
        <name>heme c</name>
        <dbReference type="ChEBI" id="CHEBI:61717"/>
        <label>1</label>
    </ligand>
    <ligandPart>
        <name>Fe</name>
        <dbReference type="ChEBI" id="CHEBI:18248"/>
    </ligandPart>
</feature>
<feature type="chain" id="PRO_5022783665" evidence="7">
    <location>
        <begin position="21"/>
        <end position="88"/>
    </location>
</feature>
<dbReference type="GO" id="GO:0009055">
    <property type="term" value="F:electron transfer activity"/>
    <property type="evidence" value="ECO:0007669"/>
    <property type="project" value="InterPro"/>
</dbReference>
<evidence type="ECO:0000313" key="10">
    <source>
        <dbReference type="Proteomes" id="UP000324298"/>
    </source>
</evidence>
<dbReference type="GO" id="GO:0046872">
    <property type="term" value="F:metal ion binding"/>
    <property type="evidence" value="ECO:0007669"/>
    <property type="project" value="UniProtKB-KW"/>
</dbReference>
<accession>A0A5A9XEX7</accession>
<dbReference type="EMBL" id="SRSD01000005">
    <property type="protein sequence ID" value="KAA0891752.1"/>
    <property type="molecule type" value="Genomic_DNA"/>
</dbReference>
<dbReference type="AlphaFoldDB" id="A0A5A9XEX7"/>
<feature type="signal peptide" evidence="7">
    <location>
        <begin position="1"/>
        <end position="20"/>
    </location>
</feature>
<dbReference type="InterPro" id="IPR053591">
    <property type="entry name" value="Cytochrome_c"/>
</dbReference>
<comment type="caution">
    <text evidence="9">The sequence shown here is derived from an EMBL/GenBank/DDBJ whole genome shotgun (WGS) entry which is preliminary data.</text>
</comment>
<dbReference type="Pfam" id="PF02085">
    <property type="entry name" value="Cytochrom_CIII"/>
    <property type="match status" value="1"/>
</dbReference>
<dbReference type="GO" id="GO:0020037">
    <property type="term" value="F:heme binding"/>
    <property type="evidence" value="ECO:0007669"/>
    <property type="project" value="InterPro"/>
</dbReference>
<feature type="binding site" description="axial binding residue" evidence="6">
    <location>
        <position position="72"/>
    </location>
    <ligand>
        <name>heme c</name>
        <dbReference type="ChEBI" id="CHEBI:61717"/>
        <label>1</label>
    </ligand>
    <ligandPart>
        <name>Fe</name>
        <dbReference type="ChEBI" id="CHEBI:18248"/>
    </ligandPart>
</feature>
<protein>
    <submittedName>
        <fullName evidence="9">Cytochrome C</fullName>
    </submittedName>
</protein>
<dbReference type="InterPro" id="IPR036280">
    <property type="entry name" value="Multihaem_cyt_sf"/>
</dbReference>
<feature type="binding site" description="axial binding residue" evidence="6">
    <location>
        <position position="48"/>
    </location>
    <ligand>
        <name>heme c</name>
        <dbReference type="ChEBI" id="CHEBI:61717"/>
        <label>1</label>
    </ligand>
    <ligandPart>
        <name>Fe</name>
        <dbReference type="ChEBI" id="CHEBI:18248"/>
    </ligandPart>
</feature>
<feature type="domain" description="Class III cytochrome C" evidence="8">
    <location>
        <begin position="25"/>
        <end position="66"/>
    </location>
</feature>
<evidence type="ECO:0000256" key="2">
    <source>
        <dbReference type="ARBA" id="ARBA00022617"/>
    </source>
</evidence>
<name>A0A5A9XEX7_9BACT</name>
<evidence type="ECO:0000256" key="3">
    <source>
        <dbReference type="ARBA" id="ARBA00022723"/>
    </source>
</evidence>
<evidence type="ECO:0000256" key="6">
    <source>
        <dbReference type="PIRSR" id="PIRSR602322-1"/>
    </source>
</evidence>
<dbReference type="SUPFAM" id="SSF48695">
    <property type="entry name" value="Multiheme cytochromes"/>
    <property type="match status" value="1"/>
</dbReference>
<evidence type="ECO:0000259" key="8">
    <source>
        <dbReference type="Pfam" id="PF02085"/>
    </source>
</evidence>
<feature type="binding site" description="axial binding residue" evidence="6">
    <location>
        <position position="37"/>
    </location>
    <ligand>
        <name>heme c</name>
        <dbReference type="ChEBI" id="CHEBI:61717"/>
        <label>1</label>
    </ligand>
    <ligandPart>
        <name>Fe</name>
        <dbReference type="ChEBI" id="CHEBI:18248"/>
    </ligandPart>
</feature>
<dbReference type="CDD" id="cd08168">
    <property type="entry name" value="Cytochrom_C3"/>
    <property type="match status" value="1"/>
</dbReference>
<proteinExistence type="predicted"/>
<dbReference type="RefSeq" id="WP_149307450.1">
    <property type="nucleotide sequence ID" value="NZ_SRSD01000005.1"/>
</dbReference>
<comment type="cofactor">
    <cofactor evidence="6">
        <name>heme c</name>
        <dbReference type="ChEBI" id="CHEBI:61717"/>
    </cofactor>
    <text evidence="6">Binds 4 heme c groups covalently per monomer.</text>
</comment>
<gene>
    <name evidence="9" type="ORF">ET418_09950</name>
</gene>
<evidence type="ECO:0000313" key="9">
    <source>
        <dbReference type="EMBL" id="KAA0891752.1"/>
    </source>
</evidence>
<dbReference type="NCBIfam" id="NF043011">
    <property type="entry name" value="CytC7_Geobact"/>
    <property type="match status" value="1"/>
</dbReference>
<feature type="binding site" description="axial binding residue" evidence="6">
    <location>
        <position position="47"/>
    </location>
    <ligand>
        <name>heme c</name>
        <dbReference type="ChEBI" id="CHEBI:61717"/>
        <label>1</label>
    </ligand>
    <ligandPart>
        <name>Fe</name>
        <dbReference type="ChEBI" id="CHEBI:18248"/>
    </ligandPart>
</feature>
<dbReference type="Proteomes" id="UP000324298">
    <property type="component" value="Unassembled WGS sequence"/>
</dbReference>
<keyword evidence="1" id="KW-0813">Transport</keyword>